<organism evidence="3 4">
    <name type="scientific">Candidatus Jorgensenbacteria bacterium GWC1_48_12</name>
    <dbReference type="NCBI Taxonomy" id="1798469"/>
    <lineage>
        <taxon>Bacteria</taxon>
        <taxon>Candidatus Joergenseniibacteriota</taxon>
    </lineage>
</organism>
<evidence type="ECO:0000313" key="3">
    <source>
        <dbReference type="EMBL" id="OGG37954.1"/>
    </source>
</evidence>
<dbReference type="InterPro" id="IPR015797">
    <property type="entry name" value="NUDIX_hydrolase-like_dom_sf"/>
</dbReference>
<accession>A0A1F6BM11</accession>
<dbReference type="PROSITE" id="PS00893">
    <property type="entry name" value="NUDIX_BOX"/>
    <property type="match status" value="1"/>
</dbReference>
<dbReference type="Pfam" id="PF00293">
    <property type="entry name" value="NUDIX"/>
    <property type="match status" value="1"/>
</dbReference>
<dbReference type="InterPro" id="IPR020084">
    <property type="entry name" value="NUDIX_hydrolase_CS"/>
</dbReference>
<dbReference type="InterPro" id="IPR000086">
    <property type="entry name" value="NUDIX_hydrolase_dom"/>
</dbReference>
<gene>
    <name evidence="3" type="ORF">A2127_01045</name>
</gene>
<keyword evidence="1 3" id="KW-0378">Hydrolase</keyword>
<dbReference type="SUPFAM" id="SSF55811">
    <property type="entry name" value="Nudix"/>
    <property type="match status" value="1"/>
</dbReference>
<evidence type="ECO:0000313" key="4">
    <source>
        <dbReference type="Proteomes" id="UP000179324"/>
    </source>
</evidence>
<sequence length="154" mass="17473">MPKISAGLVMWRIREGKTEFLLVHQGGPFWKNKDEGAWSIPKGEVEKNEEGLSAAKREFEEETGFKPEGEFKPLSPIRQKSGKVVRAWSFEGDCDPTAMKSITFKVRLPWSGKEEEFPEADKAAFFCFEEAVKKINPAQAALLKEIVDNIINKR</sequence>
<evidence type="ECO:0000256" key="1">
    <source>
        <dbReference type="ARBA" id="ARBA00022801"/>
    </source>
</evidence>
<dbReference type="PROSITE" id="PS51462">
    <property type="entry name" value="NUDIX"/>
    <property type="match status" value="1"/>
</dbReference>
<comment type="caution">
    <text evidence="3">The sequence shown here is derived from an EMBL/GenBank/DDBJ whole genome shotgun (WGS) entry which is preliminary data.</text>
</comment>
<dbReference type="PANTHER" id="PTHR21340:SF7">
    <property type="entry name" value="NUDIX HYDROLASE DOMAIN-CONTAINING PROTEIN"/>
    <property type="match status" value="1"/>
</dbReference>
<dbReference type="GO" id="GO:0006167">
    <property type="term" value="P:AMP biosynthetic process"/>
    <property type="evidence" value="ECO:0007669"/>
    <property type="project" value="TreeGrafter"/>
</dbReference>
<dbReference type="PANTHER" id="PTHR21340">
    <property type="entry name" value="DIADENOSINE 5,5-P1,P4-TETRAPHOSPHATE PYROPHOSPHOHYDROLASE MUTT"/>
    <property type="match status" value="1"/>
</dbReference>
<dbReference type="EMBL" id="MFKI01000043">
    <property type="protein sequence ID" value="OGG37954.1"/>
    <property type="molecule type" value="Genomic_DNA"/>
</dbReference>
<dbReference type="Gene3D" id="3.90.79.10">
    <property type="entry name" value="Nucleoside Triphosphate Pyrophosphohydrolase"/>
    <property type="match status" value="1"/>
</dbReference>
<feature type="domain" description="Nudix hydrolase" evidence="2">
    <location>
        <begin position="2"/>
        <end position="148"/>
    </location>
</feature>
<dbReference type="InterPro" id="IPR051325">
    <property type="entry name" value="Nudix_hydrolase_domain"/>
</dbReference>
<dbReference type="GO" id="GO:0006754">
    <property type="term" value="P:ATP biosynthetic process"/>
    <property type="evidence" value="ECO:0007669"/>
    <property type="project" value="TreeGrafter"/>
</dbReference>
<dbReference type="Proteomes" id="UP000179324">
    <property type="component" value="Unassembled WGS sequence"/>
</dbReference>
<dbReference type="CDD" id="cd04662">
    <property type="entry name" value="NUDIX_Hydrolase"/>
    <property type="match status" value="1"/>
</dbReference>
<dbReference type="GO" id="GO:0004081">
    <property type="term" value="F:bis(5'-nucleosyl)-tetraphosphatase (asymmetrical) activity"/>
    <property type="evidence" value="ECO:0007669"/>
    <property type="project" value="TreeGrafter"/>
</dbReference>
<proteinExistence type="predicted"/>
<evidence type="ECO:0000259" key="2">
    <source>
        <dbReference type="PROSITE" id="PS51462"/>
    </source>
</evidence>
<protein>
    <submittedName>
        <fullName evidence="3">NUDIX hydrolase</fullName>
    </submittedName>
</protein>
<reference evidence="3 4" key="1">
    <citation type="journal article" date="2016" name="Nat. Commun.">
        <title>Thousands of microbial genomes shed light on interconnected biogeochemical processes in an aquifer system.</title>
        <authorList>
            <person name="Anantharaman K."/>
            <person name="Brown C.T."/>
            <person name="Hug L.A."/>
            <person name="Sharon I."/>
            <person name="Castelle C.J."/>
            <person name="Probst A.J."/>
            <person name="Thomas B.C."/>
            <person name="Singh A."/>
            <person name="Wilkins M.J."/>
            <person name="Karaoz U."/>
            <person name="Brodie E.L."/>
            <person name="Williams K.H."/>
            <person name="Hubbard S.S."/>
            <person name="Banfield J.F."/>
        </authorList>
    </citation>
    <scope>NUCLEOTIDE SEQUENCE [LARGE SCALE GENOMIC DNA]</scope>
</reference>
<name>A0A1F6BM11_9BACT</name>
<dbReference type="AlphaFoldDB" id="A0A1F6BM11"/>